<dbReference type="PANTHER" id="PTHR22950">
    <property type="entry name" value="AMINO ACID TRANSPORTER"/>
    <property type="match status" value="1"/>
</dbReference>
<evidence type="ECO:0000259" key="7">
    <source>
        <dbReference type="Pfam" id="PF01490"/>
    </source>
</evidence>
<keyword evidence="9" id="KW-1185">Reference proteome</keyword>
<reference evidence="8" key="1">
    <citation type="submission" date="2022-07" db="EMBL/GenBank/DDBJ databases">
        <title>Genome Sequence of Physisporinus lineatus.</title>
        <authorList>
            <person name="Buettner E."/>
        </authorList>
    </citation>
    <scope>NUCLEOTIDE SEQUENCE</scope>
    <source>
        <strain evidence="8">VT162</strain>
    </source>
</reference>
<keyword evidence="3 6" id="KW-0812">Transmembrane</keyword>
<organism evidence="8 9">
    <name type="scientific">Meripilus lineatus</name>
    <dbReference type="NCBI Taxonomy" id="2056292"/>
    <lineage>
        <taxon>Eukaryota</taxon>
        <taxon>Fungi</taxon>
        <taxon>Dikarya</taxon>
        <taxon>Basidiomycota</taxon>
        <taxon>Agaricomycotina</taxon>
        <taxon>Agaricomycetes</taxon>
        <taxon>Polyporales</taxon>
        <taxon>Meripilaceae</taxon>
        <taxon>Meripilus</taxon>
    </lineage>
</organism>
<evidence type="ECO:0000256" key="3">
    <source>
        <dbReference type="ARBA" id="ARBA00022692"/>
    </source>
</evidence>
<dbReference type="GO" id="GO:0016020">
    <property type="term" value="C:membrane"/>
    <property type="evidence" value="ECO:0007669"/>
    <property type="project" value="UniProtKB-SubCell"/>
</dbReference>
<feature type="transmembrane region" description="Helical" evidence="6">
    <location>
        <begin position="241"/>
        <end position="264"/>
    </location>
</feature>
<dbReference type="Pfam" id="PF01490">
    <property type="entry name" value="Aa_trans"/>
    <property type="match status" value="1"/>
</dbReference>
<evidence type="ECO:0000256" key="5">
    <source>
        <dbReference type="ARBA" id="ARBA00023136"/>
    </source>
</evidence>
<feature type="transmembrane region" description="Helical" evidence="6">
    <location>
        <begin position="354"/>
        <end position="373"/>
    </location>
</feature>
<accession>A0AAD5V2V9</accession>
<feature type="transmembrane region" description="Helical" evidence="6">
    <location>
        <begin position="198"/>
        <end position="221"/>
    </location>
</feature>
<evidence type="ECO:0000256" key="1">
    <source>
        <dbReference type="ARBA" id="ARBA00004141"/>
    </source>
</evidence>
<keyword evidence="4 6" id="KW-1133">Transmembrane helix</keyword>
<name>A0AAD5V2V9_9APHY</name>
<dbReference type="Proteomes" id="UP001212997">
    <property type="component" value="Unassembled WGS sequence"/>
</dbReference>
<feature type="transmembrane region" description="Helical" evidence="6">
    <location>
        <begin position="310"/>
        <end position="334"/>
    </location>
</feature>
<gene>
    <name evidence="8" type="ORF">NLI96_g5417</name>
</gene>
<feature type="transmembrane region" description="Helical" evidence="6">
    <location>
        <begin position="284"/>
        <end position="304"/>
    </location>
</feature>
<comment type="caution">
    <text evidence="8">The sequence shown here is derived from an EMBL/GenBank/DDBJ whole genome shotgun (WGS) entry which is preliminary data.</text>
</comment>
<feature type="transmembrane region" description="Helical" evidence="6">
    <location>
        <begin position="166"/>
        <end position="186"/>
    </location>
</feature>
<keyword evidence="5 6" id="KW-0472">Membrane</keyword>
<feature type="domain" description="Amino acid transporter transmembrane" evidence="7">
    <location>
        <begin position="6"/>
        <end position="365"/>
    </location>
</feature>
<dbReference type="PANTHER" id="PTHR22950:SF668">
    <property type="entry name" value="AMINO ACID TRANSPORTER (EUROFUNG)"/>
    <property type="match status" value="1"/>
</dbReference>
<evidence type="ECO:0000313" key="8">
    <source>
        <dbReference type="EMBL" id="KAJ3484752.1"/>
    </source>
</evidence>
<evidence type="ECO:0000256" key="2">
    <source>
        <dbReference type="ARBA" id="ARBA00008066"/>
    </source>
</evidence>
<comment type="subcellular location">
    <subcellularLocation>
        <location evidence="1">Membrane</location>
        <topology evidence="1">Multi-pass membrane protein</topology>
    </subcellularLocation>
</comment>
<dbReference type="InterPro" id="IPR013057">
    <property type="entry name" value="AA_transpt_TM"/>
</dbReference>
<feature type="transmembrane region" description="Helical" evidence="6">
    <location>
        <begin position="76"/>
        <end position="95"/>
    </location>
</feature>
<sequence>MVQGLGAIATATGYLIGSFQNLRYPHVHNMADAGEILAGPIGREILGAAQVIFLVFLCASHVLTGLIAFDTITEGASCSVLWAALSAVVCLILTLPRTLNDISYFSVASFISILGESRELTFSLGLNKTHSTPHSAAVLITMIGVGQLGHKGSVAVTSHLPFAKGFLAVTDIIFAYAGHVAFFTFISEMKNPRDFPKTLYLLQVADTTLYVIVGVAIYSFTGPETVSPALGNTGPTLRKTAYGIALPTIMIAGVVNGHVCAKLVFVRIFRRNGLKSRHLSSNTFVGWATWTAICFAIWGLAFLIAEVIPFFNGLLGVISALFASWFTYGISGIFWFHLTPSSERWKTTPQKLKAIFWGCIVLAFSRAKVPVIIKNLFFSKFLLGCGGTDPSTTASSAFGSAHSFWSSSALRITLAGMRAGFSLSPSNGLASAPPTVFLYIIDLNLNARLGDLIAIIPLRLVIAMRMCRISWTMPIPRSRYRTTPHACAKTPKIAYSLNVMGVSSDNRVVEAPYRGLQAPHSDAAKASLVHRGMFRRDAARFLFTTRHRKYGITIYSTDTLNSRGANTEIMPTRVADSSMEDLRGQLPP</sequence>
<feature type="transmembrane region" description="Helical" evidence="6">
    <location>
        <begin position="45"/>
        <end position="69"/>
    </location>
</feature>
<comment type="similarity">
    <text evidence="2">Belongs to the amino acid/polyamine transporter 2 family.</text>
</comment>
<proteinExistence type="inferred from homology"/>
<protein>
    <recommendedName>
        <fullName evidence="7">Amino acid transporter transmembrane domain-containing protein</fullName>
    </recommendedName>
</protein>
<dbReference type="GO" id="GO:0015179">
    <property type="term" value="F:L-amino acid transmembrane transporter activity"/>
    <property type="evidence" value="ECO:0007669"/>
    <property type="project" value="TreeGrafter"/>
</dbReference>
<evidence type="ECO:0000256" key="6">
    <source>
        <dbReference type="SAM" id="Phobius"/>
    </source>
</evidence>
<dbReference type="EMBL" id="JANAWD010000177">
    <property type="protein sequence ID" value="KAJ3484752.1"/>
    <property type="molecule type" value="Genomic_DNA"/>
</dbReference>
<evidence type="ECO:0000313" key="9">
    <source>
        <dbReference type="Proteomes" id="UP001212997"/>
    </source>
</evidence>
<dbReference type="AlphaFoldDB" id="A0AAD5V2V9"/>
<evidence type="ECO:0000256" key="4">
    <source>
        <dbReference type="ARBA" id="ARBA00022989"/>
    </source>
</evidence>